<gene>
    <name evidence="1" type="ORF">S01H1_00598</name>
</gene>
<feature type="non-terminal residue" evidence="1">
    <location>
        <position position="1"/>
    </location>
</feature>
<dbReference type="EMBL" id="BARS01000217">
    <property type="protein sequence ID" value="GAF73855.1"/>
    <property type="molecule type" value="Genomic_DNA"/>
</dbReference>
<accession>X0TCQ2</accession>
<name>X0TCQ2_9ZZZZ</name>
<evidence type="ECO:0000313" key="1">
    <source>
        <dbReference type="EMBL" id="GAF73855.1"/>
    </source>
</evidence>
<protein>
    <submittedName>
        <fullName evidence="1">Uncharacterized protein</fullName>
    </submittedName>
</protein>
<comment type="caution">
    <text evidence="1">The sequence shown here is derived from an EMBL/GenBank/DDBJ whole genome shotgun (WGS) entry which is preliminary data.</text>
</comment>
<sequence length="348" mass="38643">DIRAACVWQDGLVLTDGLHIIHYVPGDPGVVRPIDIVRDQGFLDGETWYVDALWGDIGGHLYAQIHDGTYMWVWEYRGATWHPIGKEQTGVPAGLLITDKSHSTWGLGAPQKRIWQFSLTPTAFSIDFNAGSDNPMVGTGAFENDSGGYKLETPWLDGGFREVVGAAFQLWCSGQFDANTSCKVEYAVDGSIANWYTLGTFTGAQTHFNFNNDATGSVAGTVVEGQEFTTIKFRFTLYGDTEGNGDTSHTPQPLPLILVFRKKPGLRESYLFNIDVSRNIDEEVVANFEVLMAQLRAVWNTKRLVTFSYADVTETRVDVVSMPTSEQEIISTRRRGRIAVQVMVPVAW</sequence>
<dbReference type="AlphaFoldDB" id="X0TCQ2"/>
<organism evidence="1">
    <name type="scientific">marine sediment metagenome</name>
    <dbReference type="NCBI Taxonomy" id="412755"/>
    <lineage>
        <taxon>unclassified sequences</taxon>
        <taxon>metagenomes</taxon>
        <taxon>ecological metagenomes</taxon>
    </lineage>
</organism>
<proteinExistence type="predicted"/>
<reference evidence="1" key="1">
    <citation type="journal article" date="2014" name="Front. Microbiol.">
        <title>High frequency of phylogenetically diverse reductive dehalogenase-homologous genes in deep subseafloor sedimentary metagenomes.</title>
        <authorList>
            <person name="Kawai M."/>
            <person name="Futagami T."/>
            <person name="Toyoda A."/>
            <person name="Takaki Y."/>
            <person name="Nishi S."/>
            <person name="Hori S."/>
            <person name="Arai W."/>
            <person name="Tsubouchi T."/>
            <person name="Morono Y."/>
            <person name="Uchiyama I."/>
            <person name="Ito T."/>
            <person name="Fujiyama A."/>
            <person name="Inagaki F."/>
            <person name="Takami H."/>
        </authorList>
    </citation>
    <scope>NUCLEOTIDE SEQUENCE</scope>
    <source>
        <strain evidence="1">Expedition CK06-06</strain>
    </source>
</reference>